<feature type="region of interest" description="Disordered" evidence="1">
    <location>
        <begin position="218"/>
        <end position="259"/>
    </location>
</feature>
<organism evidence="3 4">
    <name type="scientific">Moniliophthora roreri</name>
    <name type="common">Frosty pod rot fungus</name>
    <name type="synonym">Monilia roreri</name>
    <dbReference type="NCBI Taxonomy" id="221103"/>
    <lineage>
        <taxon>Eukaryota</taxon>
        <taxon>Fungi</taxon>
        <taxon>Dikarya</taxon>
        <taxon>Basidiomycota</taxon>
        <taxon>Agaricomycotina</taxon>
        <taxon>Agaricomycetes</taxon>
        <taxon>Agaricomycetidae</taxon>
        <taxon>Agaricales</taxon>
        <taxon>Marasmiineae</taxon>
        <taxon>Marasmiaceae</taxon>
        <taxon>Moniliophthora</taxon>
    </lineage>
</organism>
<feature type="compositionally biased region" description="Basic and acidic residues" evidence="1">
    <location>
        <begin position="179"/>
        <end position="197"/>
    </location>
</feature>
<feature type="compositionally biased region" description="Basic and acidic residues" evidence="1">
    <location>
        <begin position="279"/>
        <end position="291"/>
    </location>
</feature>
<feature type="region of interest" description="Disordered" evidence="1">
    <location>
        <begin position="279"/>
        <end position="306"/>
    </location>
</feature>
<feature type="compositionally biased region" description="Polar residues" evidence="1">
    <location>
        <begin position="228"/>
        <end position="237"/>
    </location>
</feature>
<name>A0A0W0EYQ8_MONRR</name>
<accession>A0A0W0EYQ8</accession>
<dbReference type="InterPro" id="IPR022210">
    <property type="entry name" value="TF_GCR1-like"/>
</dbReference>
<reference evidence="3 4" key="1">
    <citation type="submission" date="2015-12" db="EMBL/GenBank/DDBJ databases">
        <title>Draft genome sequence of Moniliophthora roreri, the causal agent of frosty pod rot of cacao.</title>
        <authorList>
            <person name="Aime M.C."/>
            <person name="Diaz-Valderrama J.R."/>
            <person name="Kijpornyongpan T."/>
            <person name="Phillips-Mora W."/>
        </authorList>
    </citation>
    <scope>NUCLEOTIDE SEQUENCE [LARGE SCALE GENOMIC DNA]</scope>
    <source>
        <strain evidence="3 4">MCA 2952</strain>
    </source>
</reference>
<feature type="compositionally biased region" description="Basic and acidic residues" evidence="1">
    <location>
        <begin position="218"/>
        <end position="227"/>
    </location>
</feature>
<evidence type="ECO:0000256" key="1">
    <source>
        <dbReference type="SAM" id="MobiDB-lite"/>
    </source>
</evidence>
<feature type="compositionally biased region" description="Basic and acidic residues" evidence="1">
    <location>
        <begin position="24"/>
        <end position="37"/>
    </location>
</feature>
<comment type="caution">
    <text evidence="3">The sequence shown here is derived from an EMBL/GenBank/DDBJ whole genome shotgun (WGS) entry which is preliminary data.</text>
</comment>
<feature type="compositionally biased region" description="Low complexity" evidence="1">
    <location>
        <begin position="64"/>
        <end position="88"/>
    </location>
</feature>
<evidence type="ECO:0000313" key="3">
    <source>
        <dbReference type="EMBL" id="KTB29209.1"/>
    </source>
</evidence>
<dbReference type="AlphaFoldDB" id="A0A0W0EYQ8"/>
<feature type="region of interest" description="Disordered" evidence="1">
    <location>
        <begin position="178"/>
        <end position="198"/>
    </location>
</feature>
<evidence type="ECO:0000313" key="4">
    <source>
        <dbReference type="Proteomes" id="UP000054988"/>
    </source>
</evidence>
<evidence type="ECO:0000259" key="2">
    <source>
        <dbReference type="Pfam" id="PF12550"/>
    </source>
</evidence>
<feature type="region of interest" description="Disordered" evidence="1">
    <location>
        <begin position="1"/>
        <end position="121"/>
    </location>
</feature>
<proteinExistence type="predicted"/>
<feature type="domain" description="Transcription activator GCR1-like" evidence="2">
    <location>
        <begin position="380"/>
        <end position="446"/>
    </location>
</feature>
<feature type="compositionally biased region" description="Polar residues" evidence="1">
    <location>
        <begin position="52"/>
        <end position="63"/>
    </location>
</feature>
<gene>
    <name evidence="3" type="ORF">WG66_18224</name>
</gene>
<dbReference type="EMBL" id="LATX01002444">
    <property type="protein sequence ID" value="KTB29209.1"/>
    <property type="molecule type" value="Genomic_DNA"/>
</dbReference>
<sequence length="485" mass="55769">MTGSKRALESSSTSAGPSSAQRRRLNEESRTNLDNGKDSTVTVRSKRDPSKKSVSQTACLDQPNTSHVTASSSTTLSSSSVNPSQQASINTASREKPSLESQTTTRPQNVSVSMSSSRIRTSVTDDALNELTKFQTEISKHETEGVKKRMEFIEKERQHVEKLVAEIKRLVRENTQLRSTHERDMARLEADKKEAENKLTMARLENEELADELERMRDRFGRRDHGTSSDNRASSPSGDEDVQGSGDMSIWGGDSIDEPIEIDNDSEVLNVSFPVKREPREVDLSSRERAPAPDQPSRSSNHLQKVKKDGVTSKYYARWPASSSDSVARESFSRVQEAAMASIEADFGIQKTRRHDWYWDSGQKDWIPRYDIELWINRDEMWKEYFSGLSGHISIKELEGRWGQSFWGQQQQNTEYRRRKKLFVLIETLAQERNWTFNRVLEFLREHYPVRYEAKEDYLRTANKFVRWLKDENIRKIVEKAADSE</sequence>
<feature type="compositionally biased region" description="Low complexity" evidence="1">
    <location>
        <begin position="10"/>
        <end position="19"/>
    </location>
</feature>
<dbReference type="Proteomes" id="UP000054988">
    <property type="component" value="Unassembled WGS sequence"/>
</dbReference>
<feature type="compositionally biased region" description="Polar residues" evidence="1">
    <location>
        <begin position="99"/>
        <end position="109"/>
    </location>
</feature>
<feature type="compositionally biased region" description="Low complexity" evidence="1">
    <location>
        <begin position="110"/>
        <end position="121"/>
    </location>
</feature>
<dbReference type="Pfam" id="PF12550">
    <property type="entry name" value="GCR1_C"/>
    <property type="match status" value="1"/>
</dbReference>
<protein>
    <recommendedName>
        <fullName evidence="2">Transcription activator GCR1-like domain-containing protein</fullName>
    </recommendedName>
</protein>